<comment type="caution">
    <text evidence="2">The sequence shown here is derived from an EMBL/GenBank/DDBJ whole genome shotgun (WGS) entry which is preliminary data.</text>
</comment>
<keyword evidence="1" id="KW-1133">Transmembrane helix</keyword>
<feature type="transmembrane region" description="Helical" evidence="1">
    <location>
        <begin position="170"/>
        <end position="194"/>
    </location>
</feature>
<keyword evidence="1" id="KW-0812">Transmembrane</keyword>
<sequence>MESGIPNTHEGQLKLEEGPITLEAAPIVLVDYRPGEARASALTFLYKRATYYWITLFLNLCQVGFCAAGMTLAIVHDEFSYKDKKRGYSGDAFVVAGLYSIFLFFFNAPTLYFQYKKGSDTGAKSLNAGKHFSMTICAAMINFLVMYMLLILGPAFTSKVAPCADNVRPVLYWLVIAFCVVGGFCNVMAARVIIKAAKQARAQYTTASLLLLSMENGVSPARGGQSKPKPDEGPIALEAAPVVFVDYRPAGEVQASALDFLYKRATYYWIALFLDLCQLGFCAAGITLAIIHDEFWYKDKKRGYSGGAFVIAGLFSIMPFFFNVTTLYFQYKKGNDVGPKAFNAGKHFSMTICAAMNDFFIVYMLLILGPAFGFKVAPCGDNVRPVLFWLIIAFCVVGGLCNVIAAHIIIKAAKQARGSEMVPDPNHRVPAWQLATTEEASALGGSIRL</sequence>
<feature type="transmembrane region" description="Helical" evidence="1">
    <location>
        <begin position="51"/>
        <end position="72"/>
    </location>
</feature>
<evidence type="ECO:0000313" key="3">
    <source>
        <dbReference type="Proteomes" id="UP000284706"/>
    </source>
</evidence>
<dbReference type="InParanoid" id="A0A409VS94"/>
<dbReference type="EMBL" id="NHYE01005580">
    <property type="protein sequence ID" value="PPQ69128.1"/>
    <property type="molecule type" value="Genomic_DNA"/>
</dbReference>
<reference evidence="2 3" key="1">
    <citation type="journal article" date="2018" name="Evol. Lett.">
        <title>Horizontal gene cluster transfer increased hallucinogenic mushroom diversity.</title>
        <authorList>
            <person name="Reynolds H.T."/>
            <person name="Vijayakumar V."/>
            <person name="Gluck-Thaler E."/>
            <person name="Korotkin H.B."/>
            <person name="Matheny P.B."/>
            <person name="Slot J.C."/>
        </authorList>
    </citation>
    <scope>NUCLEOTIDE SEQUENCE [LARGE SCALE GENOMIC DNA]</scope>
    <source>
        <strain evidence="2 3">SRW20</strain>
    </source>
</reference>
<feature type="transmembrane region" description="Helical" evidence="1">
    <location>
        <begin position="350"/>
        <end position="374"/>
    </location>
</feature>
<keyword evidence="1" id="KW-0472">Membrane</keyword>
<dbReference type="AlphaFoldDB" id="A0A409VS94"/>
<feature type="transmembrane region" description="Helical" evidence="1">
    <location>
        <begin position="92"/>
        <end position="112"/>
    </location>
</feature>
<proteinExistence type="predicted"/>
<dbReference type="OrthoDB" id="3056635at2759"/>
<feature type="transmembrane region" description="Helical" evidence="1">
    <location>
        <begin position="132"/>
        <end position="150"/>
    </location>
</feature>
<accession>A0A409VS94</accession>
<organism evidence="2 3">
    <name type="scientific">Gymnopilus dilepis</name>
    <dbReference type="NCBI Taxonomy" id="231916"/>
    <lineage>
        <taxon>Eukaryota</taxon>
        <taxon>Fungi</taxon>
        <taxon>Dikarya</taxon>
        <taxon>Basidiomycota</taxon>
        <taxon>Agaricomycotina</taxon>
        <taxon>Agaricomycetes</taxon>
        <taxon>Agaricomycetidae</taxon>
        <taxon>Agaricales</taxon>
        <taxon>Agaricineae</taxon>
        <taxon>Hymenogastraceae</taxon>
        <taxon>Gymnopilus</taxon>
    </lineage>
</organism>
<evidence type="ECO:0000256" key="1">
    <source>
        <dbReference type="SAM" id="Phobius"/>
    </source>
</evidence>
<evidence type="ECO:0000313" key="2">
    <source>
        <dbReference type="EMBL" id="PPQ69128.1"/>
    </source>
</evidence>
<feature type="transmembrane region" description="Helical" evidence="1">
    <location>
        <begin position="386"/>
        <end position="410"/>
    </location>
</feature>
<protein>
    <submittedName>
        <fullName evidence="2">Uncharacterized protein</fullName>
    </submittedName>
</protein>
<feature type="transmembrane region" description="Helical" evidence="1">
    <location>
        <begin position="267"/>
        <end position="291"/>
    </location>
</feature>
<keyword evidence="3" id="KW-1185">Reference proteome</keyword>
<gene>
    <name evidence="2" type="ORF">CVT26_003576</name>
</gene>
<name>A0A409VS94_9AGAR</name>
<dbReference type="Proteomes" id="UP000284706">
    <property type="component" value="Unassembled WGS sequence"/>
</dbReference>
<feature type="transmembrane region" description="Helical" evidence="1">
    <location>
        <begin position="303"/>
        <end position="329"/>
    </location>
</feature>